<keyword evidence="4" id="KW-1185">Reference proteome</keyword>
<feature type="domain" description="CoA carboxyltransferase N-terminal" evidence="2">
    <location>
        <begin position="879"/>
        <end position="1117"/>
    </location>
</feature>
<dbReference type="GO" id="GO:0006633">
    <property type="term" value="P:fatty acid biosynthetic process"/>
    <property type="evidence" value="ECO:0007669"/>
    <property type="project" value="InterPro"/>
</dbReference>
<dbReference type="InterPro" id="IPR034733">
    <property type="entry name" value="AcCoA_carboxyl_beta"/>
</dbReference>
<dbReference type="PANTHER" id="PTHR45728:SF1">
    <property type="entry name" value="ACETYL-COA CARBOXYLASE 2"/>
    <property type="match status" value="1"/>
</dbReference>
<dbReference type="PROSITE" id="PS50968">
    <property type="entry name" value="BIOTINYL_LIPOYL"/>
    <property type="match status" value="1"/>
</dbReference>
<reference evidence="3" key="2">
    <citation type="submission" date="2025-09" db="UniProtKB">
        <authorList>
            <consortium name="Ensembl"/>
        </authorList>
    </citation>
    <scope>IDENTIFICATION</scope>
</reference>
<dbReference type="Gene3D" id="2.40.460.10">
    <property type="entry name" value="Biotin dependent carboxylase carboxyltransferase"/>
    <property type="match status" value="1"/>
</dbReference>
<evidence type="ECO:0000259" key="2">
    <source>
        <dbReference type="PROSITE" id="PS50980"/>
    </source>
</evidence>
<organism evidence="3 4">
    <name type="scientific">Anas zonorhyncha</name>
    <name type="common">Eastern spot-billed duck</name>
    <dbReference type="NCBI Taxonomy" id="75864"/>
    <lineage>
        <taxon>Eukaryota</taxon>
        <taxon>Metazoa</taxon>
        <taxon>Chordata</taxon>
        <taxon>Craniata</taxon>
        <taxon>Vertebrata</taxon>
        <taxon>Euteleostomi</taxon>
        <taxon>Archelosauria</taxon>
        <taxon>Archosauria</taxon>
        <taxon>Dinosauria</taxon>
        <taxon>Saurischia</taxon>
        <taxon>Theropoda</taxon>
        <taxon>Coelurosauria</taxon>
        <taxon>Aves</taxon>
        <taxon>Neognathae</taxon>
        <taxon>Galloanserae</taxon>
        <taxon>Anseriformes</taxon>
        <taxon>Anatidae</taxon>
        <taxon>Anatinae</taxon>
        <taxon>Anas</taxon>
    </lineage>
</organism>
<dbReference type="InterPro" id="IPR011762">
    <property type="entry name" value="COA_CT_N"/>
</dbReference>
<dbReference type="CDD" id="cd06850">
    <property type="entry name" value="biotinyl_domain"/>
    <property type="match status" value="1"/>
</dbReference>
<dbReference type="GO" id="GO:0005739">
    <property type="term" value="C:mitochondrion"/>
    <property type="evidence" value="ECO:0007669"/>
    <property type="project" value="TreeGrafter"/>
</dbReference>
<dbReference type="Pfam" id="PF00364">
    <property type="entry name" value="Biotin_lipoyl"/>
    <property type="match status" value="1"/>
</dbReference>
<dbReference type="GO" id="GO:0005524">
    <property type="term" value="F:ATP binding"/>
    <property type="evidence" value="ECO:0007669"/>
    <property type="project" value="InterPro"/>
</dbReference>
<dbReference type="SUPFAM" id="SSF51230">
    <property type="entry name" value="Single hybrid motif"/>
    <property type="match status" value="1"/>
</dbReference>
<dbReference type="Pfam" id="PF21385">
    <property type="entry name" value="ACCA_BT"/>
    <property type="match status" value="1"/>
</dbReference>
<dbReference type="InterPro" id="IPR011053">
    <property type="entry name" value="Single_hybrid_motif"/>
</dbReference>
<sequence length="1117" mass="126676">MGQCQNVARQSLTTYVIIMNRTHIEIDVHRLNDGGLLLSYNGNSYTTYMKEEIDRYRITIGNKTCDFEKEKDPTVLRSPSAGKLLQYTVEDGGHLAEGSVYAEIEVMKIIMTLTVEEAGRVHYVKRPGALLEAGCVIARLELDDPTKVKPAQPFTGGLPAQQTLPITGEKQHQVLRNVLENLTNVMNGYCLPEPYFSAKVKEWVAQLMKTLRDPSLPLLELQEIMTSISGRIPLSVEKSIRKVMAQYASNITSVLCRFPSQQIATVLDTHAATLQRKAEREVFFMNTQSVVQLVQRYRSGIRGYMKAVVLDLLRRYLQVEMQFQHAHYDKCVISLREQYKPDMTPVLESIFSHAQVAKKNLLVTMLIDQLCGRDPTLTDELTAILNELTQLSKTEHSKVALRARQVLIASHLPSYELRHNQVESIFLSAIDMYGHEFCPENLKVYVRRGYIAYELNSLQHRQLSDGTCLVEFQFMLPFSHPNRMSVPISISNPDLARHSTELFMDSGFSPLSQRMGAMVAFDKFEDFTRNFDEVISCFANPPLETSLFSEARATVYEEEDGKNIREEPIHILNIALRCADHVEDEKLVPIFRAFAQSKKTILVDCGLRRITFLIAQQVSREFPKFFTFRARDEFAEDRIYRHLEPALAFQLELSRMRNFDLTAIPCANHKMHLYLGAAKVQAGTEATDYRFFIRAIVRHSDLITKEASFEYLQNEGERLLLEAMDELEVAFNNTSVRTDCNHIFLNFVPTVVMDPSKIEESVRSMVMRYGSRLWKLRVLQAEVKINIRLTPTTTAIPIRLFLTNESGYYLDISLYKEVRDSSTGNIMFQSYGDKQGPQHGMLINTPYVTKDLLQAKRFQAQSLGTTYVYDFPEMIRQVGMVAFKMKLKTPEYPKGRDIVLICNDITHKIGSFGPEEDLVFLRASELARAEGIPRVYIAANSGARIGFAEEIKHMFQVAWVDPEDPYKGFKYLYLTPQDYTRISAMNSVHCEHVEEGGESRYVLLDIIGKDNGFGVENLRAAGTIAGESSRAYDEIVTISMVTCRAIGIGAYLVRLGQRVIQVENSHIILTGVTALNKVPCSSAVPIPWEEGAVPWQVALTSPCVGRGGNSNPSDQRE</sequence>
<name>A0A8B9ULM2_9AVES</name>
<proteinExistence type="predicted"/>
<dbReference type="Pfam" id="PF08326">
    <property type="entry name" value="ACC_central"/>
    <property type="match status" value="2"/>
</dbReference>
<dbReference type="InterPro" id="IPR049074">
    <property type="entry name" value="ACCA_BT"/>
</dbReference>
<evidence type="ECO:0008006" key="5">
    <source>
        <dbReference type="Google" id="ProtNLM"/>
    </source>
</evidence>
<dbReference type="SUPFAM" id="SSF52096">
    <property type="entry name" value="ClpP/crotonase"/>
    <property type="match status" value="1"/>
</dbReference>
<dbReference type="InterPro" id="IPR049076">
    <property type="entry name" value="ACCA"/>
</dbReference>
<dbReference type="Gene3D" id="3.90.226.10">
    <property type="entry name" value="2-enoyl-CoA Hydratase, Chain A, domain 1"/>
    <property type="match status" value="2"/>
</dbReference>
<accession>A0A8B9ULM2</accession>
<dbReference type="PROSITE" id="PS50980">
    <property type="entry name" value="COA_CT_NTER"/>
    <property type="match status" value="1"/>
</dbReference>
<dbReference type="Pfam" id="PF01039">
    <property type="entry name" value="Carboxyl_trans"/>
    <property type="match status" value="1"/>
</dbReference>
<dbReference type="GO" id="GO:0003989">
    <property type="term" value="F:acetyl-CoA carboxylase activity"/>
    <property type="evidence" value="ECO:0007669"/>
    <property type="project" value="InterPro"/>
</dbReference>
<evidence type="ECO:0000313" key="4">
    <source>
        <dbReference type="Proteomes" id="UP000694549"/>
    </source>
</evidence>
<dbReference type="Proteomes" id="UP000694549">
    <property type="component" value="Unplaced"/>
</dbReference>
<evidence type="ECO:0000259" key="1">
    <source>
        <dbReference type="PROSITE" id="PS50968"/>
    </source>
</evidence>
<evidence type="ECO:0000313" key="3">
    <source>
        <dbReference type="Ensembl" id="ENSAZOP00000010331.1"/>
    </source>
</evidence>
<dbReference type="InterPro" id="IPR013537">
    <property type="entry name" value="AcCoA_COase_cen"/>
</dbReference>
<protein>
    <recommendedName>
        <fullName evidence="5">Acetyl-CoA carboxylase</fullName>
    </recommendedName>
</protein>
<feature type="domain" description="Lipoyl-binding" evidence="1">
    <location>
        <begin position="67"/>
        <end position="141"/>
    </location>
</feature>
<dbReference type="AlphaFoldDB" id="A0A8B9ULM2"/>
<reference evidence="3" key="1">
    <citation type="submission" date="2025-08" db="UniProtKB">
        <authorList>
            <consortium name="Ensembl"/>
        </authorList>
    </citation>
    <scope>IDENTIFICATION</scope>
</reference>
<dbReference type="InterPro" id="IPR000089">
    <property type="entry name" value="Biotin_lipoyl"/>
</dbReference>
<dbReference type="FunFam" id="2.40.50.100:FF:000005">
    <property type="entry name" value="Acetyl-CoA carboxylase 1"/>
    <property type="match status" value="1"/>
</dbReference>
<dbReference type="Ensembl" id="ENSAZOT00000011039.1">
    <property type="protein sequence ID" value="ENSAZOP00000010331.1"/>
    <property type="gene ID" value="ENSAZOG00000004657.1"/>
</dbReference>
<dbReference type="PANTHER" id="PTHR45728">
    <property type="entry name" value="ACETYL-COA CARBOXYLASE, ISOFORM A"/>
    <property type="match status" value="1"/>
</dbReference>
<dbReference type="Gene3D" id="2.40.50.100">
    <property type="match status" value="1"/>
</dbReference>
<dbReference type="InterPro" id="IPR029045">
    <property type="entry name" value="ClpP/crotonase-like_dom_sf"/>
</dbReference>